<dbReference type="STRING" id="765440.A0A0C3B1E4"/>
<dbReference type="FunCoup" id="A0A0C3B1E4">
    <property type="interactions" value="181"/>
</dbReference>
<dbReference type="SMART" id="SM00367">
    <property type="entry name" value="LRR_CC"/>
    <property type="match status" value="5"/>
</dbReference>
<evidence type="ECO:0000259" key="2">
    <source>
        <dbReference type="Pfam" id="PF23550"/>
    </source>
</evidence>
<feature type="compositionally biased region" description="Acidic residues" evidence="1">
    <location>
        <begin position="120"/>
        <end position="129"/>
    </location>
</feature>
<sequence length="604" mass="66176">MSRNNVRGPTSALTEFLRESGITPTTIARRRATGDAANGNQPVAGPSNSAQNIGDGENNGEGDEQTTPRRRARNRRSGYDSDDLDEPEDTPATKKRKLTKAAQEKAKEKAKKKGKKGDGGDDGDEEEDPYTALSKSAWSGAPVKPPVGNLEKCAKCEKEFTVTKYTMAANPGPGFLCHKCAKESGADPFKKPASPRKRKAPAEKRTVVNFEQSRFPTLASLCINIITRHIDDVEALGDIGNINMDQIAKAISKNRSLTPENAHLFYDVQNTTLTLYDVTNLTPLGLCALASLNPNLTSLRLDKCGRMDNTVLSSWSNSLPSLTRLELVGPFLVRAPAWQSFFASHPSLTGFLITHSPRFDLECMTALRKHCTGLTELRLREVQKLDDEFVDIMKKMTGLTYLDLGYPESSLSEEALVELMTGVGQGLTHLDLSGHVLVTDTFLMEGIKAQARVLTGLALANVPLLTDEGVAEFFDAWAMKCESDELPSNPPLTTLDLSRNTTLSSSALIAILSHSGATLTHLNINGWKGTSEESLNQIAARAKELRSLDVGWCREIDNFVMKAIMDKCEKVKEVKVFGCNRLTEHCPRKRNVNIYGVEAHMQVV</sequence>
<accession>A0A0C3B1E4</accession>
<evidence type="ECO:0000313" key="3">
    <source>
        <dbReference type="EMBL" id="KIM80038.1"/>
    </source>
</evidence>
<protein>
    <recommendedName>
        <fullName evidence="2">DNA repair protein rhp7 treble clef domain-containing protein</fullName>
    </recommendedName>
</protein>
<dbReference type="AlphaFoldDB" id="A0A0C3B1E4"/>
<dbReference type="InParanoid" id="A0A0C3B1E4"/>
<dbReference type="HOGENOM" id="CLU_006598_2_0_1"/>
<dbReference type="Gene3D" id="3.80.10.10">
    <property type="entry name" value="Ribonuclease Inhibitor"/>
    <property type="match status" value="2"/>
</dbReference>
<proteinExistence type="predicted"/>
<dbReference type="GO" id="GO:0019005">
    <property type="term" value="C:SCF ubiquitin ligase complex"/>
    <property type="evidence" value="ECO:0007669"/>
    <property type="project" value="TreeGrafter"/>
</dbReference>
<dbReference type="EMBL" id="KN833006">
    <property type="protein sequence ID" value="KIM80038.1"/>
    <property type="molecule type" value="Genomic_DNA"/>
</dbReference>
<feature type="compositionally biased region" description="Polar residues" evidence="1">
    <location>
        <begin position="38"/>
        <end position="52"/>
    </location>
</feature>
<feature type="compositionally biased region" description="Acidic residues" evidence="1">
    <location>
        <begin position="80"/>
        <end position="89"/>
    </location>
</feature>
<evidence type="ECO:0000313" key="4">
    <source>
        <dbReference type="Proteomes" id="UP000054166"/>
    </source>
</evidence>
<dbReference type="InterPro" id="IPR032675">
    <property type="entry name" value="LRR_dom_sf"/>
</dbReference>
<reference evidence="4" key="2">
    <citation type="submission" date="2015-01" db="EMBL/GenBank/DDBJ databases">
        <title>Evolutionary Origins and Diversification of the Mycorrhizal Mutualists.</title>
        <authorList>
            <consortium name="DOE Joint Genome Institute"/>
            <consortium name="Mycorrhizal Genomics Consortium"/>
            <person name="Kohler A."/>
            <person name="Kuo A."/>
            <person name="Nagy L.G."/>
            <person name="Floudas D."/>
            <person name="Copeland A."/>
            <person name="Barry K.W."/>
            <person name="Cichocki N."/>
            <person name="Veneault-Fourrey C."/>
            <person name="LaButti K."/>
            <person name="Lindquist E.A."/>
            <person name="Lipzen A."/>
            <person name="Lundell T."/>
            <person name="Morin E."/>
            <person name="Murat C."/>
            <person name="Riley R."/>
            <person name="Ohm R."/>
            <person name="Sun H."/>
            <person name="Tunlid A."/>
            <person name="Henrissat B."/>
            <person name="Grigoriev I.V."/>
            <person name="Hibbett D.S."/>
            <person name="Martin F."/>
        </authorList>
    </citation>
    <scope>NUCLEOTIDE SEQUENCE [LARGE SCALE GENOMIC DNA]</scope>
    <source>
        <strain evidence="4">F 1598</strain>
    </source>
</reference>
<dbReference type="SUPFAM" id="SSF52047">
    <property type="entry name" value="RNI-like"/>
    <property type="match status" value="1"/>
</dbReference>
<dbReference type="GO" id="GO:0031146">
    <property type="term" value="P:SCF-dependent proteasomal ubiquitin-dependent protein catabolic process"/>
    <property type="evidence" value="ECO:0007669"/>
    <property type="project" value="TreeGrafter"/>
</dbReference>
<keyword evidence="4" id="KW-1185">Reference proteome</keyword>
<feature type="region of interest" description="Disordered" evidence="1">
    <location>
        <begin position="1"/>
        <end position="146"/>
    </location>
</feature>
<gene>
    <name evidence="3" type="ORF">PILCRDRAFT_822871</name>
</gene>
<reference evidence="3 4" key="1">
    <citation type="submission" date="2014-04" db="EMBL/GenBank/DDBJ databases">
        <authorList>
            <consortium name="DOE Joint Genome Institute"/>
            <person name="Kuo A."/>
            <person name="Tarkka M."/>
            <person name="Buscot F."/>
            <person name="Kohler A."/>
            <person name="Nagy L.G."/>
            <person name="Floudas D."/>
            <person name="Copeland A."/>
            <person name="Barry K.W."/>
            <person name="Cichocki N."/>
            <person name="Veneault-Fourrey C."/>
            <person name="LaButti K."/>
            <person name="Lindquist E.A."/>
            <person name="Lipzen A."/>
            <person name="Lundell T."/>
            <person name="Morin E."/>
            <person name="Murat C."/>
            <person name="Sun H."/>
            <person name="Tunlid A."/>
            <person name="Henrissat B."/>
            <person name="Grigoriev I.V."/>
            <person name="Hibbett D.S."/>
            <person name="Martin F."/>
            <person name="Nordberg H.P."/>
            <person name="Cantor M.N."/>
            <person name="Hua S.X."/>
        </authorList>
    </citation>
    <scope>NUCLEOTIDE SEQUENCE [LARGE SCALE GENOMIC DNA]</scope>
    <source>
        <strain evidence="3 4">F 1598</strain>
    </source>
</reference>
<name>A0A0C3B1E4_PILCF</name>
<feature type="compositionally biased region" description="Polar residues" evidence="1">
    <location>
        <begin position="1"/>
        <end position="13"/>
    </location>
</feature>
<dbReference type="Proteomes" id="UP000054166">
    <property type="component" value="Unassembled WGS sequence"/>
</dbReference>
<dbReference type="InterPro" id="IPR006553">
    <property type="entry name" value="Leu-rich_rpt_Cys-con_subtyp"/>
</dbReference>
<feature type="domain" description="DNA repair protein rhp7 treble clef" evidence="2">
    <location>
        <begin position="147"/>
        <end position="185"/>
    </location>
</feature>
<dbReference type="Pfam" id="PF23550">
    <property type="entry name" value="zf_Tbcl_Rhp7"/>
    <property type="match status" value="1"/>
</dbReference>
<dbReference type="OrthoDB" id="421226at2759"/>
<dbReference type="InterPro" id="IPR056451">
    <property type="entry name" value="Znf_Tbcl_Rhp7"/>
</dbReference>
<dbReference type="PANTHER" id="PTHR13318">
    <property type="entry name" value="PARTNER OF PAIRED, ISOFORM B-RELATED"/>
    <property type="match status" value="1"/>
</dbReference>
<organism evidence="3 4">
    <name type="scientific">Piloderma croceum (strain F 1598)</name>
    <dbReference type="NCBI Taxonomy" id="765440"/>
    <lineage>
        <taxon>Eukaryota</taxon>
        <taxon>Fungi</taxon>
        <taxon>Dikarya</taxon>
        <taxon>Basidiomycota</taxon>
        <taxon>Agaricomycotina</taxon>
        <taxon>Agaricomycetes</taxon>
        <taxon>Agaricomycetidae</taxon>
        <taxon>Atheliales</taxon>
        <taxon>Atheliaceae</taxon>
        <taxon>Piloderma</taxon>
    </lineage>
</organism>
<evidence type="ECO:0000256" key="1">
    <source>
        <dbReference type="SAM" id="MobiDB-lite"/>
    </source>
</evidence>